<feature type="region of interest" description="Disordered" evidence="1">
    <location>
        <begin position="59"/>
        <end position="91"/>
    </location>
</feature>
<comment type="caution">
    <text evidence="2">The sequence shown here is derived from an EMBL/GenBank/DDBJ whole genome shotgun (WGS) entry which is preliminary data.</text>
</comment>
<dbReference type="EMBL" id="JABEVY010000214">
    <property type="protein sequence ID" value="KAF5242171.1"/>
    <property type="molecule type" value="Genomic_DNA"/>
</dbReference>
<protein>
    <submittedName>
        <fullName evidence="2">Uncharacterized protein</fullName>
    </submittedName>
</protein>
<sequence length="357" mass="39951">MADTNTVTDSTRILRLFPHLYKRIIPTALEAMCDSLHGALGTLEESIKQEILDVTNGKSWDNTEDLQTENSNTSSHSEKKKKNGTKRHEGLQAKEISIAQNDTLRRVKRLQMLDNSLRICHEDGTLLRTLNAELSPVSNMPTLQDATIYAILSQSIFGFAESISLESASRLIPPELLPDMGHMVQVTETWTQANESALTFLEECKKETLKHITESNEMILFIDKGIRAICDTATGSMHVVVAAASLRSTESRLFDESVTVEMMDLRKAWVRELSGLKSEVSDLDDLLAIPDSTVKTLKHDREMVENYFVASVMTRDVLERDEKPIGVLAAIMTRENALNALDDIYQGQLLRGSKECI</sequence>
<evidence type="ECO:0000313" key="3">
    <source>
        <dbReference type="Proteomes" id="UP000573603"/>
    </source>
</evidence>
<dbReference type="AlphaFoldDB" id="A0A8H4Z8S7"/>
<accession>A0A8H4Z8S7</accession>
<gene>
    <name evidence="2" type="ORF">FANTH_8803</name>
</gene>
<dbReference type="Proteomes" id="UP000573603">
    <property type="component" value="Unassembled WGS sequence"/>
</dbReference>
<evidence type="ECO:0000313" key="2">
    <source>
        <dbReference type="EMBL" id="KAF5242171.1"/>
    </source>
</evidence>
<keyword evidence="3" id="KW-1185">Reference proteome</keyword>
<reference evidence="2 3" key="1">
    <citation type="journal article" date="2020" name="BMC Genomics">
        <title>Correction to: Identification and distribution of gene clusters required for synthesis of sphingolipid metabolism inhibitors in diverse species of the filamentous fungus Fusarium.</title>
        <authorList>
            <person name="Kim H.S."/>
            <person name="Lohmar J.M."/>
            <person name="Busman M."/>
            <person name="Brown D.W."/>
            <person name="Naumann T.A."/>
            <person name="Divon H.H."/>
            <person name="Lysoe E."/>
            <person name="Uhlig S."/>
            <person name="Proctor R.H."/>
        </authorList>
    </citation>
    <scope>NUCLEOTIDE SEQUENCE [LARGE SCALE GENOMIC DNA]</scope>
    <source>
        <strain evidence="2 3">NRRL 25214</strain>
    </source>
</reference>
<name>A0A8H4Z8S7_9HYPO</name>
<proteinExistence type="predicted"/>
<evidence type="ECO:0000256" key="1">
    <source>
        <dbReference type="SAM" id="MobiDB-lite"/>
    </source>
</evidence>
<organism evidence="2 3">
    <name type="scientific">Fusarium anthophilum</name>
    <dbReference type="NCBI Taxonomy" id="48485"/>
    <lineage>
        <taxon>Eukaryota</taxon>
        <taxon>Fungi</taxon>
        <taxon>Dikarya</taxon>
        <taxon>Ascomycota</taxon>
        <taxon>Pezizomycotina</taxon>
        <taxon>Sordariomycetes</taxon>
        <taxon>Hypocreomycetidae</taxon>
        <taxon>Hypocreales</taxon>
        <taxon>Nectriaceae</taxon>
        <taxon>Fusarium</taxon>
        <taxon>Fusarium fujikuroi species complex</taxon>
    </lineage>
</organism>